<dbReference type="Proteomes" id="UP000616595">
    <property type="component" value="Unassembled WGS sequence"/>
</dbReference>
<sequence>MKENTNVMAVFCNDTNQISRFDEMTNFVFYTKDNSVWHQSEPVPFHPDLSGGLTSVRETINQMIVCFNTCKIIITKSITGIPYQVFDQSGFIICESEDFDLDLLDAIQADLIRIEDEANNDDSPISKIPVKMDESGHYFLNLNTVQKRYPELSSKKVLLPFLENTTFYSLEVACSHIPPWFDNKLAEMKLAYTVQTENASGKQVIITHVLCQE</sequence>
<dbReference type="RefSeq" id="WP_148567441.1">
    <property type="nucleotide sequence ID" value="NZ_RXYA01000010.1"/>
</dbReference>
<dbReference type="OrthoDB" id="200286at2"/>
<organism evidence="1 2">
    <name type="scientific">Acetobacterium paludosum</name>
    <dbReference type="NCBI Taxonomy" id="52693"/>
    <lineage>
        <taxon>Bacteria</taxon>
        <taxon>Bacillati</taxon>
        <taxon>Bacillota</taxon>
        <taxon>Clostridia</taxon>
        <taxon>Eubacteriales</taxon>
        <taxon>Eubacteriaceae</taxon>
        <taxon>Acetobacterium</taxon>
    </lineage>
</organism>
<reference evidence="1" key="2">
    <citation type="submission" date="2020-10" db="EMBL/GenBank/DDBJ databases">
        <title>Comparative genomics of the Acetobacterium genus.</title>
        <authorList>
            <person name="Marshall C."/>
            <person name="May H."/>
            <person name="Norman S."/>
        </authorList>
    </citation>
    <scope>NUCLEOTIDE SEQUENCE</scope>
    <source>
        <strain evidence="1">DER-2019</strain>
    </source>
</reference>
<dbReference type="AlphaFoldDB" id="A0A923HT04"/>
<accession>A0A923HT04</accession>
<name>A0A923HT04_9FIRM</name>
<gene>
    <name evidence="1" type="ORF">GH810_07225</name>
</gene>
<proteinExistence type="predicted"/>
<evidence type="ECO:0008006" key="3">
    <source>
        <dbReference type="Google" id="ProtNLM"/>
    </source>
</evidence>
<dbReference type="EMBL" id="WJBD01000007">
    <property type="protein sequence ID" value="MBC3888098.1"/>
    <property type="molecule type" value="Genomic_DNA"/>
</dbReference>
<evidence type="ECO:0000313" key="1">
    <source>
        <dbReference type="EMBL" id="MBC3888098.1"/>
    </source>
</evidence>
<protein>
    <recommendedName>
        <fullName evidence="3">Fe-only nitrogenase accessory protein AnfO</fullName>
    </recommendedName>
</protein>
<dbReference type="Pfam" id="PF09582">
    <property type="entry name" value="AnfO_nitrog"/>
    <property type="match status" value="1"/>
</dbReference>
<dbReference type="InterPro" id="IPR014287">
    <property type="entry name" value="Nase_Fe-Fe_AnfO"/>
</dbReference>
<evidence type="ECO:0000313" key="2">
    <source>
        <dbReference type="Proteomes" id="UP000616595"/>
    </source>
</evidence>
<keyword evidence="2" id="KW-1185">Reference proteome</keyword>
<reference evidence="1" key="1">
    <citation type="submission" date="2019-10" db="EMBL/GenBank/DDBJ databases">
        <authorList>
            <person name="Ross D.E."/>
            <person name="Gulliver D."/>
        </authorList>
    </citation>
    <scope>NUCLEOTIDE SEQUENCE</scope>
    <source>
        <strain evidence="1">DER-2019</strain>
    </source>
</reference>
<comment type="caution">
    <text evidence="1">The sequence shown here is derived from an EMBL/GenBank/DDBJ whole genome shotgun (WGS) entry which is preliminary data.</text>
</comment>